<proteinExistence type="predicted"/>
<protein>
    <submittedName>
        <fullName evidence="1">Uncharacterized protein</fullName>
    </submittedName>
</protein>
<dbReference type="HOGENOM" id="CLU_3272318_0_0_9"/>
<evidence type="ECO:0000313" key="2">
    <source>
        <dbReference type="Proteomes" id="UP000000486"/>
    </source>
</evidence>
<sequence>METSEQVLKKAIRKYFHEESITLESFKEVWLMRDETIINLE</sequence>
<gene>
    <name evidence="1" type="ordered locus">LMM7_0839</name>
</gene>
<evidence type="ECO:0000313" key="1">
    <source>
        <dbReference type="EMBL" id="AEH91844.1"/>
    </source>
</evidence>
<name>A0A0E0UU47_LISMM</name>
<dbReference type="AlphaFoldDB" id="A0A0E0UU47"/>
<accession>A0A0E0UU47</accession>
<dbReference type="RefSeq" id="WP_012581714.1">
    <property type="nucleotide sequence ID" value="NC_017537.1"/>
</dbReference>
<dbReference type="EMBL" id="CP002816">
    <property type="protein sequence ID" value="AEH91844.1"/>
    <property type="molecule type" value="Genomic_DNA"/>
</dbReference>
<organism evidence="1 2">
    <name type="scientific">Listeria monocytogenes serotype 4a (strain M7)</name>
    <dbReference type="NCBI Taxonomy" id="1030009"/>
    <lineage>
        <taxon>Bacteria</taxon>
        <taxon>Bacillati</taxon>
        <taxon>Bacillota</taxon>
        <taxon>Bacilli</taxon>
        <taxon>Bacillales</taxon>
        <taxon>Listeriaceae</taxon>
        <taxon>Listeria</taxon>
    </lineage>
</organism>
<dbReference type="KEGG" id="lmq:LMM7_0839"/>
<dbReference type="Proteomes" id="UP000000486">
    <property type="component" value="Chromosome"/>
</dbReference>
<reference evidence="1 2" key="1">
    <citation type="journal article" date="2011" name="J. Bacteriol.">
        <title>Genome sequence of the nonpathogenic Listeria monocytogenes serovar 4a strain M7.</title>
        <authorList>
            <person name="Chen J."/>
            <person name="Xia Y."/>
            <person name="Cheng C."/>
            <person name="Fang C."/>
            <person name="Shan Y."/>
            <person name="Jin G."/>
            <person name="Fang W."/>
        </authorList>
    </citation>
    <scope>NUCLEOTIDE SEQUENCE [LARGE SCALE GENOMIC DNA]</scope>
    <source>
        <strain evidence="1 2">M7</strain>
    </source>
</reference>
<dbReference type="PATRIC" id="fig|1030009.3.peg.827"/>